<dbReference type="Pfam" id="PF07769">
    <property type="entry name" value="PsiF_repeat"/>
    <property type="match status" value="2"/>
</dbReference>
<feature type="compositionally biased region" description="Polar residues" evidence="1">
    <location>
        <begin position="66"/>
        <end position="83"/>
    </location>
</feature>
<dbReference type="HOGENOM" id="CLU_129289_1_0_4"/>
<evidence type="ECO:0000313" key="3">
    <source>
        <dbReference type="EMBL" id="AHG63919.1"/>
    </source>
</evidence>
<feature type="chain" id="PRO_5004792744" evidence="2">
    <location>
        <begin position="25"/>
        <end position="112"/>
    </location>
</feature>
<dbReference type="EMBL" id="CP003915">
    <property type="protein sequence ID" value="AHG63919.1"/>
    <property type="molecule type" value="Genomic_DNA"/>
</dbReference>
<protein>
    <submittedName>
        <fullName evidence="3">Putative phosphate starvation-inducible protein PsiF</fullName>
    </submittedName>
</protein>
<sequence>MNIVSKSACAAAVAASLLCMTAMAQTAAPAKKENSQQSRMTTCNADAKTKNLHGDQRKQFMKECLSNNSTTKDGKPLSSSQQRMADCNKDAKAKSLTGDARKTFMSTCLKKT</sequence>
<name>W0PAP5_ADVMD</name>
<dbReference type="STRING" id="1247726.MIM_c18390"/>
<dbReference type="AlphaFoldDB" id="W0PAP5"/>
<dbReference type="RefSeq" id="WP_025372553.1">
    <property type="nucleotide sequence ID" value="NZ_CP003915.1"/>
</dbReference>
<evidence type="ECO:0000256" key="1">
    <source>
        <dbReference type="SAM" id="MobiDB-lite"/>
    </source>
</evidence>
<keyword evidence="2" id="KW-0732">Signal</keyword>
<evidence type="ECO:0000256" key="2">
    <source>
        <dbReference type="SAM" id="SignalP"/>
    </source>
</evidence>
<proteinExistence type="predicted"/>
<accession>W0PAP5</accession>
<reference evidence="3 4" key="1">
    <citation type="journal article" date="2014" name="Microbiology">
        <title>Unravelling the complete genome sequence of Advenella mimigardefordensis strain DPN7T and novel insights in the catabolism of the xenobiotic polythioester precursor 3,3'-dithiodipropionate.</title>
        <authorList>
            <person name="Wubbeler J.H."/>
            <person name="Hiessl S."/>
            <person name="Schuldes J."/>
            <person name="Thurmer A."/>
            <person name="Daniel R."/>
            <person name="Steinbuchel A."/>
        </authorList>
    </citation>
    <scope>NUCLEOTIDE SEQUENCE [LARGE SCALE GENOMIC DNA]</scope>
    <source>
        <strain evidence="4">DSM 17166 / LMG 22922 / DPN7</strain>
    </source>
</reference>
<dbReference type="PATRIC" id="fig|1247726.3.peg.2022"/>
<feature type="region of interest" description="Disordered" evidence="1">
    <location>
        <begin position="66"/>
        <end position="92"/>
    </location>
</feature>
<organism evidence="3 4">
    <name type="scientific">Advenella mimigardefordensis (strain DSM 17166 / LMG 22922 / DPN7)</name>
    <dbReference type="NCBI Taxonomy" id="1247726"/>
    <lineage>
        <taxon>Bacteria</taxon>
        <taxon>Pseudomonadati</taxon>
        <taxon>Pseudomonadota</taxon>
        <taxon>Betaproteobacteria</taxon>
        <taxon>Burkholderiales</taxon>
        <taxon>Alcaligenaceae</taxon>
    </lineage>
</organism>
<feature type="signal peptide" evidence="2">
    <location>
        <begin position="1"/>
        <end position="24"/>
    </location>
</feature>
<dbReference type="KEGG" id="amim:MIM_c18390"/>
<dbReference type="InterPro" id="IPR011690">
    <property type="entry name" value="P_starv_induced_PsiF"/>
</dbReference>
<keyword evidence="4" id="KW-1185">Reference proteome</keyword>
<dbReference type="Proteomes" id="UP000019095">
    <property type="component" value="Chromosome"/>
</dbReference>
<evidence type="ECO:0000313" key="4">
    <source>
        <dbReference type="Proteomes" id="UP000019095"/>
    </source>
</evidence>
<gene>
    <name evidence="3" type="ORF">MIM_c18390</name>
</gene>
<dbReference type="eggNOG" id="ENOG5032ZDU">
    <property type="taxonomic scope" value="Bacteria"/>
</dbReference>